<organism evidence="11 12">
    <name type="scientific">Aspergillus versicolor CBS 583.65</name>
    <dbReference type="NCBI Taxonomy" id="1036611"/>
    <lineage>
        <taxon>Eukaryota</taxon>
        <taxon>Fungi</taxon>
        <taxon>Dikarya</taxon>
        <taxon>Ascomycota</taxon>
        <taxon>Pezizomycotina</taxon>
        <taxon>Eurotiomycetes</taxon>
        <taxon>Eurotiomycetidae</taxon>
        <taxon>Eurotiales</taxon>
        <taxon>Aspergillaceae</taxon>
        <taxon>Aspergillus</taxon>
        <taxon>Aspergillus subgen. Nidulantes</taxon>
    </lineage>
</organism>
<sequence length="568" mass="62375">MSLPDKNASGILTSAITGTTMLIVVQLVSRFFIFAANQMILRNLSPSILGISAQLDLFLSSILYFSRESIRSAAQRQPLPPGYSTAADKNGISLRKDRARKKAQAVSSQSIVNMAYLGIGMGIVTATMFSAFYLYVASLEVSEMPYYHMSVAVTAIASVIELGSEPFFVVIQQHMLYSKRAAVEICAAFFKSLVTCGISIWGVKSGYSLGPLPFALGYLSYALAAFCGYFLVAVQQSSNWQFSFFPSRIGPSDDSTYLCGIFPWRLITLSANVFLQSVIKHLLTQGDSMILAAMTSLQEQGIYSLASNYGGLLARVLFQPIEESSRAIFSSLLNSKAGNGQEGSIKTAKAHLLSVARGYMMITVLVIPLGPAFAPKLLHILGGRRWIVAEVDDLFALYCYYIPFLAFNGIGEAFVSSTAKPSELRKQSAFMALFSACFALAAYLFLSMGGLGARGLVYANIVNMCVRIIWSFSFIRKHLRQYNMDIFLVEFAPRVPTNVAGAIVAILLSNTVLGENVLGELISLALGVFYVLLVLYFERDYVMFYYAKVHQILERKGMRSKIKQVKAD</sequence>
<feature type="transmembrane region" description="Helical" evidence="10">
    <location>
        <begin position="181"/>
        <end position="203"/>
    </location>
</feature>
<keyword evidence="10" id="KW-0813">Transport</keyword>
<evidence type="ECO:0000256" key="2">
    <source>
        <dbReference type="ARBA" id="ARBA00004922"/>
    </source>
</evidence>
<dbReference type="GO" id="GO:0006488">
    <property type="term" value="P:dolichol-linked oligosaccharide biosynthetic process"/>
    <property type="evidence" value="ECO:0007669"/>
    <property type="project" value="InterPro"/>
</dbReference>
<dbReference type="PANTHER" id="PTHR13117">
    <property type="entry name" value="ENDOPLASMIC RETICULUM MULTISPAN TRANSMEMBRANE PROTEIN-RELATED"/>
    <property type="match status" value="1"/>
</dbReference>
<dbReference type="RefSeq" id="XP_040670348.1">
    <property type="nucleotide sequence ID" value="XM_040812978.1"/>
</dbReference>
<evidence type="ECO:0000256" key="10">
    <source>
        <dbReference type="RuleBase" id="RU365067"/>
    </source>
</evidence>
<keyword evidence="7 10" id="KW-0472">Membrane</keyword>
<comment type="similarity">
    <text evidence="3 10">Belongs to the RFT1 family.</text>
</comment>
<name>A0A1L9PT17_ASPVE</name>
<feature type="transmembrane region" description="Helical" evidence="10">
    <location>
        <begin position="12"/>
        <end position="36"/>
    </location>
</feature>
<feature type="transmembrane region" description="Helical" evidence="10">
    <location>
        <begin position="428"/>
        <end position="449"/>
    </location>
</feature>
<evidence type="ECO:0000256" key="5">
    <source>
        <dbReference type="ARBA" id="ARBA00022824"/>
    </source>
</evidence>
<keyword evidence="5 10" id="KW-0256">Endoplasmic reticulum</keyword>
<dbReference type="PANTHER" id="PTHR13117:SF5">
    <property type="entry name" value="PROTEIN RFT1 HOMOLOG"/>
    <property type="match status" value="1"/>
</dbReference>
<evidence type="ECO:0000256" key="4">
    <source>
        <dbReference type="ARBA" id="ARBA00022692"/>
    </source>
</evidence>
<feature type="transmembrane region" description="Helical" evidence="10">
    <location>
        <begin position="355"/>
        <end position="374"/>
    </location>
</feature>
<feature type="transmembrane region" description="Helical" evidence="10">
    <location>
        <begin position="521"/>
        <end position="538"/>
    </location>
</feature>
<evidence type="ECO:0000256" key="1">
    <source>
        <dbReference type="ARBA" id="ARBA00004477"/>
    </source>
</evidence>
<comment type="pathway">
    <text evidence="2">Protein modification; protein glycosylation.</text>
</comment>
<dbReference type="VEuPathDB" id="FungiDB:ASPVEDRAFT_44104"/>
<reference evidence="12" key="1">
    <citation type="journal article" date="2017" name="Genome Biol.">
        <title>Comparative genomics reveals high biological diversity and specific adaptations in the industrially and medically important fungal genus Aspergillus.</title>
        <authorList>
            <person name="de Vries R.P."/>
            <person name="Riley R."/>
            <person name="Wiebenga A."/>
            <person name="Aguilar-Osorio G."/>
            <person name="Amillis S."/>
            <person name="Uchima C.A."/>
            <person name="Anderluh G."/>
            <person name="Asadollahi M."/>
            <person name="Askin M."/>
            <person name="Barry K."/>
            <person name="Battaglia E."/>
            <person name="Bayram O."/>
            <person name="Benocci T."/>
            <person name="Braus-Stromeyer S.A."/>
            <person name="Caldana C."/>
            <person name="Canovas D."/>
            <person name="Cerqueira G.C."/>
            <person name="Chen F."/>
            <person name="Chen W."/>
            <person name="Choi C."/>
            <person name="Clum A."/>
            <person name="Dos Santos R.A."/>
            <person name="Damasio A.R."/>
            <person name="Diallinas G."/>
            <person name="Emri T."/>
            <person name="Fekete E."/>
            <person name="Flipphi M."/>
            <person name="Freyberg S."/>
            <person name="Gallo A."/>
            <person name="Gournas C."/>
            <person name="Habgood R."/>
            <person name="Hainaut M."/>
            <person name="Harispe M.L."/>
            <person name="Henrissat B."/>
            <person name="Hilden K.S."/>
            <person name="Hope R."/>
            <person name="Hossain A."/>
            <person name="Karabika E."/>
            <person name="Karaffa L."/>
            <person name="Karanyi Z."/>
            <person name="Krasevec N."/>
            <person name="Kuo A."/>
            <person name="Kusch H."/>
            <person name="LaButti K."/>
            <person name="Lagendijk E.L."/>
            <person name="Lapidus A."/>
            <person name="Levasseur A."/>
            <person name="Lindquist E."/>
            <person name="Lipzen A."/>
            <person name="Logrieco A.F."/>
            <person name="MacCabe A."/>
            <person name="Maekelae M.R."/>
            <person name="Malavazi I."/>
            <person name="Melin P."/>
            <person name="Meyer V."/>
            <person name="Mielnichuk N."/>
            <person name="Miskei M."/>
            <person name="Molnar A.P."/>
            <person name="Mule G."/>
            <person name="Ngan C.Y."/>
            <person name="Orejas M."/>
            <person name="Orosz E."/>
            <person name="Ouedraogo J.P."/>
            <person name="Overkamp K.M."/>
            <person name="Park H.-S."/>
            <person name="Perrone G."/>
            <person name="Piumi F."/>
            <person name="Punt P.J."/>
            <person name="Ram A.F."/>
            <person name="Ramon A."/>
            <person name="Rauscher S."/>
            <person name="Record E."/>
            <person name="Riano-Pachon D.M."/>
            <person name="Robert V."/>
            <person name="Roehrig J."/>
            <person name="Ruller R."/>
            <person name="Salamov A."/>
            <person name="Salih N.S."/>
            <person name="Samson R.A."/>
            <person name="Sandor E."/>
            <person name="Sanguinetti M."/>
            <person name="Schuetze T."/>
            <person name="Sepcic K."/>
            <person name="Shelest E."/>
            <person name="Sherlock G."/>
            <person name="Sophianopoulou V."/>
            <person name="Squina F.M."/>
            <person name="Sun H."/>
            <person name="Susca A."/>
            <person name="Todd R.B."/>
            <person name="Tsang A."/>
            <person name="Unkles S.E."/>
            <person name="van de Wiele N."/>
            <person name="van Rossen-Uffink D."/>
            <person name="Oliveira J.V."/>
            <person name="Vesth T.C."/>
            <person name="Visser J."/>
            <person name="Yu J.-H."/>
            <person name="Zhou M."/>
            <person name="Andersen M.R."/>
            <person name="Archer D.B."/>
            <person name="Baker S.E."/>
            <person name="Benoit I."/>
            <person name="Brakhage A.A."/>
            <person name="Braus G.H."/>
            <person name="Fischer R."/>
            <person name="Frisvad J.C."/>
            <person name="Goldman G.H."/>
            <person name="Houbraken J."/>
            <person name="Oakley B."/>
            <person name="Pocsi I."/>
            <person name="Scazzocchio C."/>
            <person name="Seiboth B."/>
            <person name="vanKuyk P.A."/>
            <person name="Wortman J."/>
            <person name="Dyer P.S."/>
            <person name="Grigoriev I.V."/>
        </authorList>
    </citation>
    <scope>NUCLEOTIDE SEQUENCE [LARGE SCALE GENOMIC DNA]</scope>
    <source>
        <strain evidence="12">CBS 583.65</strain>
    </source>
</reference>
<keyword evidence="4 10" id="KW-0812">Transmembrane</keyword>
<keyword evidence="12" id="KW-1185">Reference proteome</keyword>
<dbReference type="OrthoDB" id="9979195at2759"/>
<dbReference type="GO" id="GO:0005789">
    <property type="term" value="C:endoplasmic reticulum membrane"/>
    <property type="evidence" value="ECO:0007669"/>
    <property type="project" value="UniProtKB-SubCell"/>
</dbReference>
<evidence type="ECO:0000256" key="3">
    <source>
        <dbReference type="ARBA" id="ARBA00010288"/>
    </source>
</evidence>
<dbReference type="GeneID" id="63728489"/>
<feature type="transmembrane region" description="Helical" evidence="10">
    <location>
        <begin position="394"/>
        <end position="416"/>
    </location>
</feature>
<accession>A0A1L9PT17</accession>
<evidence type="ECO:0000256" key="8">
    <source>
        <dbReference type="ARBA" id="ARBA00044793"/>
    </source>
</evidence>
<protein>
    <recommendedName>
        <fullName evidence="8 10">Man(5)GlcNAc(2)-PP-dolichol translocation protein RFT1</fullName>
    </recommendedName>
</protein>
<evidence type="ECO:0000256" key="9">
    <source>
        <dbReference type="ARBA" id="ARBA00045912"/>
    </source>
</evidence>
<evidence type="ECO:0000256" key="6">
    <source>
        <dbReference type="ARBA" id="ARBA00022989"/>
    </source>
</evidence>
<proteinExistence type="inferred from homology"/>
<dbReference type="InterPro" id="IPR007594">
    <property type="entry name" value="RFT1"/>
</dbReference>
<feature type="transmembrane region" description="Helical" evidence="10">
    <location>
        <begin position="111"/>
        <end position="135"/>
    </location>
</feature>
<dbReference type="EMBL" id="KV878131">
    <property type="protein sequence ID" value="OJJ04586.1"/>
    <property type="molecule type" value="Genomic_DNA"/>
</dbReference>
<evidence type="ECO:0000256" key="7">
    <source>
        <dbReference type="ARBA" id="ARBA00023136"/>
    </source>
</evidence>
<evidence type="ECO:0000313" key="12">
    <source>
        <dbReference type="Proteomes" id="UP000184073"/>
    </source>
</evidence>
<dbReference type="Proteomes" id="UP000184073">
    <property type="component" value="Unassembled WGS sequence"/>
</dbReference>
<keyword evidence="6 10" id="KW-1133">Transmembrane helix</keyword>
<dbReference type="AlphaFoldDB" id="A0A1L9PT17"/>
<dbReference type="STRING" id="1036611.A0A1L9PT17"/>
<gene>
    <name evidence="11" type="ORF">ASPVEDRAFT_44104</name>
</gene>
<comment type="subcellular location">
    <subcellularLocation>
        <location evidence="1 10">Endoplasmic reticulum membrane</location>
        <topology evidence="1 10">Multi-pass membrane protein</topology>
    </subcellularLocation>
</comment>
<feature type="transmembrane region" description="Helical" evidence="10">
    <location>
        <begin position="455"/>
        <end position="475"/>
    </location>
</feature>
<dbReference type="Pfam" id="PF04506">
    <property type="entry name" value="Rft-1"/>
    <property type="match status" value="1"/>
</dbReference>
<dbReference type="GO" id="GO:0034203">
    <property type="term" value="P:glycolipid translocation"/>
    <property type="evidence" value="ECO:0007669"/>
    <property type="project" value="TreeGrafter"/>
</dbReference>
<feature type="transmembrane region" description="Helical" evidence="10">
    <location>
        <begin position="487"/>
        <end position="509"/>
    </location>
</feature>
<evidence type="ECO:0000313" key="11">
    <source>
        <dbReference type="EMBL" id="OJJ04586.1"/>
    </source>
</evidence>
<feature type="transmembrane region" description="Helical" evidence="10">
    <location>
        <begin position="147"/>
        <end position="169"/>
    </location>
</feature>
<feature type="transmembrane region" description="Helical" evidence="10">
    <location>
        <begin position="215"/>
        <end position="234"/>
    </location>
</feature>
<comment type="function">
    <text evidence="9 10">Intramembrane glycolipid transporter that operates in the biosynthetic pathway of dolichol-linked oligosaccharides, the glycan precursors employed in protein asparagine (N)-glycosylation. The sequential addition of sugars to dolichol pyrophosphate produces dolichol-linked oligosaccharides containing fourteen sugars, including two GlcNAcs, nine mannoses and three glucoses. Once assembled, the oligosaccharide is transferred from the lipid to nascent proteins by oligosaccharyltransferases. The assembly of dolichol-linked oligosaccharides begins on the cytosolic side of the endoplasmic reticulum membrane and finishes in its lumen. RFT1 could mediate the translocation of the cytosolically oriented intermediate DolPP-GlcNAc2Man5, produced by ALG11, into the ER lumen where dolichol-linked oligosaccharides assembly continues. However, the intramembrane lipid transporter activity could not be confirmed in vitro.</text>
</comment>